<dbReference type="OrthoDB" id="9795336at2"/>
<reference evidence="3 4" key="1">
    <citation type="submission" date="2019-02" db="EMBL/GenBank/DDBJ databases">
        <title>Aquabacterium sp. strain KMB7.</title>
        <authorList>
            <person name="Chen W.-M."/>
        </authorList>
    </citation>
    <scope>NUCLEOTIDE SEQUENCE [LARGE SCALE GENOMIC DNA]</scope>
    <source>
        <strain evidence="3 4">KMB7</strain>
    </source>
</reference>
<dbReference type="Proteomes" id="UP000292120">
    <property type="component" value="Unassembled WGS sequence"/>
</dbReference>
<evidence type="ECO:0000256" key="1">
    <source>
        <dbReference type="SAM" id="SignalP"/>
    </source>
</evidence>
<sequence length="192" mass="20880">MTIKPMMAWLIAGLCAGQALAAVNVRGVQFPDTEEVAQQHLTINGAGVRVKVVFDIYAASLYLPSKQSTAQGVLQTPGAKSVQAVLLRNLTADEFVDALVNGYRANNPEAEQQRYKVQLEQLETMMLGMKQAPKGSRVRIDLVPGIGTRIYLNGQRMGADIAGEGFYQSLLRIWLGPKPVDEELKSALLGQP</sequence>
<dbReference type="RefSeq" id="WP_130966706.1">
    <property type="nucleotide sequence ID" value="NZ_SIXI01000002.1"/>
</dbReference>
<dbReference type="InterPro" id="IPR036298">
    <property type="entry name" value="Chalcone_isomerase_sf"/>
</dbReference>
<dbReference type="Pfam" id="PF16036">
    <property type="entry name" value="Chalcone_3"/>
    <property type="match status" value="1"/>
</dbReference>
<keyword evidence="4" id="KW-1185">Reference proteome</keyword>
<dbReference type="PANTHER" id="PTHR47698:SF2">
    <property type="entry name" value="FATTY-ACID-BINDING PROTEIN 3, CHLOROPLASTIC"/>
    <property type="match status" value="1"/>
</dbReference>
<organism evidence="3 4">
    <name type="scientific">Aquabacterium lacunae</name>
    <dbReference type="NCBI Taxonomy" id="2528630"/>
    <lineage>
        <taxon>Bacteria</taxon>
        <taxon>Pseudomonadati</taxon>
        <taxon>Pseudomonadota</taxon>
        <taxon>Betaproteobacteria</taxon>
        <taxon>Burkholderiales</taxon>
        <taxon>Aquabacterium</taxon>
    </lineage>
</organism>
<dbReference type="InterPro" id="IPR016088">
    <property type="entry name" value="Chalcone_isomerase_3-sand"/>
</dbReference>
<dbReference type="SUPFAM" id="SSF54626">
    <property type="entry name" value="Chalcone isomerase"/>
    <property type="match status" value="1"/>
</dbReference>
<feature type="chain" id="PRO_5020448621" description="Chalcone isomerase domain-containing protein" evidence="1">
    <location>
        <begin position="22"/>
        <end position="192"/>
    </location>
</feature>
<dbReference type="PANTHER" id="PTHR47698">
    <property type="entry name" value="FATTY-ACID-BINDING PROTEIN 3, CHLOROPLASTIC"/>
    <property type="match status" value="1"/>
</dbReference>
<gene>
    <name evidence="3" type="ORF">EYS42_04675</name>
</gene>
<dbReference type="Gene3D" id="3.50.70.10">
    <property type="match status" value="1"/>
</dbReference>
<comment type="caution">
    <text evidence="3">The sequence shown here is derived from an EMBL/GenBank/DDBJ whole genome shotgun (WGS) entry which is preliminary data.</text>
</comment>
<dbReference type="EMBL" id="SIXI01000002">
    <property type="protein sequence ID" value="TBO32492.1"/>
    <property type="molecule type" value="Genomic_DNA"/>
</dbReference>
<evidence type="ECO:0000313" key="3">
    <source>
        <dbReference type="EMBL" id="TBO32492.1"/>
    </source>
</evidence>
<feature type="domain" description="Chalcone isomerase" evidence="2">
    <location>
        <begin position="22"/>
        <end position="190"/>
    </location>
</feature>
<dbReference type="GO" id="GO:0016872">
    <property type="term" value="F:intramolecular lyase activity"/>
    <property type="evidence" value="ECO:0007669"/>
    <property type="project" value="InterPro"/>
</dbReference>
<dbReference type="InterPro" id="IPR016087">
    <property type="entry name" value="Chalcone_isomerase"/>
</dbReference>
<accession>A0A4Q9H048</accession>
<feature type="signal peptide" evidence="1">
    <location>
        <begin position="1"/>
        <end position="21"/>
    </location>
</feature>
<protein>
    <recommendedName>
        <fullName evidence="2">Chalcone isomerase domain-containing protein</fullName>
    </recommendedName>
</protein>
<proteinExistence type="predicted"/>
<name>A0A4Q9H048_9BURK</name>
<evidence type="ECO:0000313" key="4">
    <source>
        <dbReference type="Proteomes" id="UP000292120"/>
    </source>
</evidence>
<evidence type="ECO:0000259" key="2">
    <source>
        <dbReference type="Pfam" id="PF16036"/>
    </source>
</evidence>
<keyword evidence="1" id="KW-0732">Signal</keyword>
<dbReference type="AlphaFoldDB" id="A0A4Q9H048"/>